<dbReference type="Gene3D" id="1.10.287.560">
    <property type="entry name" value="Histidine kinase CheA-like, homodimeric domain"/>
    <property type="match status" value="1"/>
</dbReference>
<evidence type="ECO:0000313" key="17">
    <source>
        <dbReference type="Proteomes" id="UP000245076"/>
    </source>
</evidence>
<dbReference type="EC" id="2.7.13.3" evidence="2"/>
<dbReference type="PRINTS" id="PR00344">
    <property type="entry name" value="BCTRLSENSOR"/>
</dbReference>
<evidence type="ECO:0000256" key="8">
    <source>
        <dbReference type="ARBA" id="ARBA00022777"/>
    </source>
</evidence>
<dbReference type="InterPro" id="IPR037006">
    <property type="entry name" value="CheA-like_homodim_sf"/>
</dbReference>
<evidence type="ECO:0000256" key="9">
    <source>
        <dbReference type="ARBA" id="ARBA00022840"/>
    </source>
</evidence>
<dbReference type="SUPFAM" id="SSF47226">
    <property type="entry name" value="Histidine-containing phosphotransfer domain, HPT domain"/>
    <property type="match status" value="1"/>
</dbReference>
<dbReference type="SUPFAM" id="SSF47384">
    <property type="entry name" value="Homodimeric domain of signal transducing histidine kinase"/>
    <property type="match status" value="1"/>
</dbReference>
<gene>
    <name evidence="16" type="ORF">LPTSP1_17250</name>
</gene>
<evidence type="ECO:0000256" key="11">
    <source>
        <dbReference type="ARBA" id="ARBA00035100"/>
    </source>
</evidence>
<evidence type="ECO:0000313" key="16">
    <source>
        <dbReference type="EMBL" id="GBF38731.1"/>
    </source>
</evidence>
<dbReference type="RefSeq" id="WP_108928444.1">
    <property type="nucleotide sequence ID" value="NZ_BFAY01000010.1"/>
</dbReference>
<comment type="catalytic activity">
    <reaction evidence="1">
        <text>ATP + protein L-histidine = ADP + protein N-phospho-L-histidine.</text>
        <dbReference type="EC" id="2.7.13.3"/>
    </reaction>
</comment>
<evidence type="ECO:0000256" key="1">
    <source>
        <dbReference type="ARBA" id="ARBA00000085"/>
    </source>
</evidence>
<dbReference type="Gene3D" id="1.20.120.160">
    <property type="entry name" value="HPT domain"/>
    <property type="match status" value="1"/>
</dbReference>
<evidence type="ECO:0000259" key="14">
    <source>
        <dbReference type="PROSITE" id="PS50851"/>
    </source>
</evidence>
<protein>
    <recommendedName>
        <fullName evidence="3">Chemotaxis protein CheA</fullName>
        <ecNumber evidence="2">2.7.13.3</ecNumber>
    </recommendedName>
</protein>
<dbReference type="InterPro" id="IPR036097">
    <property type="entry name" value="HisK_dim/P_sf"/>
</dbReference>
<evidence type="ECO:0000256" key="5">
    <source>
        <dbReference type="ARBA" id="ARBA00022553"/>
    </source>
</evidence>
<evidence type="ECO:0000256" key="12">
    <source>
        <dbReference type="PROSITE-ProRule" id="PRU00110"/>
    </source>
</evidence>
<dbReference type="SMART" id="SM00387">
    <property type="entry name" value="HATPase_c"/>
    <property type="match status" value="1"/>
</dbReference>
<evidence type="ECO:0000256" key="2">
    <source>
        <dbReference type="ARBA" id="ARBA00012438"/>
    </source>
</evidence>
<accession>A0A2P2D2M6</accession>
<dbReference type="SMART" id="SM00260">
    <property type="entry name" value="CheW"/>
    <property type="match status" value="1"/>
</dbReference>
<sequence>MDPREKPGFTDFVSETRDMLESLERDLVKIGEGNREKEILNSLFRSVHTIKGTAGMYDFSKIADFVHFLEETLDKVRAGSLEPSSDLIQIILLCKDHLFLRLDTFESGEFESEEVLKEGENLIFNLSKHSPNSFQSEQKASDKVSNNNGSKTWKLHISCGNNLFVNGLDPYPFLRYLSEKGELSEIKLDEERIPKFSDLEATGCFFDIEAVYKSELTKEEILESFEFAGSDMQVQLESASDPSSSIQAYQNGITSKNGFQEKSETGSKNKTSASRSIRVDADKLDLVVDQVGEVVVISSALQQIALGLKDEFLEELTHRMSRLLEEIRSNSLKLRMVPVQTLFSRYSRVVFELGKQTGKSIRLEIRGGETELDKNLIDNLVDPLTHMVRNSIDHGIESSEEERINLGKPSEALIILAASHKAGEVLIEISDDGKGIDPAAVLNRAKEKGLYKEGDAINEEQIYSLLFEPGFSTAASVTELSGRGVGLDVVKKNVESLRGRIEISSEKGKGTTFKIILPLTLANIDGFLLRIGKNKYAIPLDMVKECMEFHPQESLVGEQNYIKVRDKILPCVDMNDWFGEPKGTEGRRNLVIVNSGNLQAGLIVNELLGRIHSVIKPLGGLFEDTQGVSGFALMGDGSVAMIIDTTTLLSRVRINNEKILHNELNLQITSLSGASK</sequence>
<dbReference type="PROSITE" id="PS50109">
    <property type="entry name" value="HIS_KIN"/>
    <property type="match status" value="1"/>
</dbReference>
<feature type="domain" description="HPt" evidence="15">
    <location>
        <begin position="1"/>
        <end position="105"/>
    </location>
</feature>
<dbReference type="InterPro" id="IPR002545">
    <property type="entry name" value="CheW-lke_dom"/>
</dbReference>
<keyword evidence="5 12" id="KW-0597">Phosphoprotein</keyword>
<dbReference type="Gene3D" id="2.30.30.40">
    <property type="entry name" value="SH3 Domains"/>
    <property type="match status" value="1"/>
</dbReference>
<dbReference type="OrthoDB" id="9803176at2"/>
<dbReference type="InterPro" id="IPR051315">
    <property type="entry name" value="Bact_Chemotaxis_CheA"/>
</dbReference>
<dbReference type="InterPro" id="IPR004358">
    <property type="entry name" value="Sig_transdc_His_kin-like_C"/>
</dbReference>
<name>A0A2P2D2M6_9LEPT</name>
<dbReference type="GO" id="GO:0005737">
    <property type="term" value="C:cytoplasm"/>
    <property type="evidence" value="ECO:0007669"/>
    <property type="project" value="InterPro"/>
</dbReference>
<dbReference type="FunFam" id="3.30.565.10:FF:000016">
    <property type="entry name" value="Chemotaxis protein CheA, putative"/>
    <property type="match status" value="1"/>
</dbReference>
<keyword evidence="10" id="KW-0902">Two-component regulatory system</keyword>
<dbReference type="GO" id="GO:0005524">
    <property type="term" value="F:ATP binding"/>
    <property type="evidence" value="ECO:0007669"/>
    <property type="project" value="UniProtKB-KW"/>
</dbReference>
<dbReference type="PROSITE" id="PS50894">
    <property type="entry name" value="HPT"/>
    <property type="match status" value="1"/>
</dbReference>
<evidence type="ECO:0000256" key="4">
    <source>
        <dbReference type="ARBA" id="ARBA00022500"/>
    </source>
</evidence>
<dbReference type="Pfam" id="PF01584">
    <property type="entry name" value="CheW"/>
    <property type="match status" value="1"/>
</dbReference>
<dbReference type="GO" id="GO:0006935">
    <property type="term" value="P:chemotaxis"/>
    <property type="evidence" value="ECO:0007669"/>
    <property type="project" value="UniProtKB-KW"/>
</dbReference>
<dbReference type="Pfam" id="PF02895">
    <property type="entry name" value="H-kinase_dim"/>
    <property type="match status" value="1"/>
</dbReference>
<feature type="modified residue" description="Phosphohistidine" evidence="12">
    <location>
        <position position="48"/>
    </location>
</feature>
<dbReference type="Proteomes" id="UP000245076">
    <property type="component" value="Unassembled WGS sequence"/>
</dbReference>
<dbReference type="PANTHER" id="PTHR43395">
    <property type="entry name" value="SENSOR HISTIDINE KINASE CHEA"/>
    <property type="match status" value="1"/>
</dbReference>
<dbReference type="SMART" id="SM01231">
    <property type="entry name" value="H-kinase_dim"/>
    <property type="match status" value="1"/>
</dbReference>
<dbReference type="CDD" id="cd00088">
    <property type="entry name" value="HPT"/>
    <property type="match status" value="1"/>
</dbReference>
<dbReference type="CDD" id="cd16916">
    <property type="entry name" value="HATPase_CheA-like"/>
    <property type="match status" value="1"/>
</dbReference>
<dbReference type="Pfam" id="PF01627">
    <property type="entry name" value="Hpt"/>
    <property type="match status" value="1"/>
</dbReference>
<dbReference type="PANTHER" id="PTHR43395:SF10">
    <property type="entry name" value="CHEMOTAXIS PROTEIN CHEA"/>
    <property type="match status" value="1"/>
</dbReference>
<reference evidence="16 17" key="1">
    <citation type="submission" date="2018-02" db="EMBL/GenBank/DDBJ databases">
        <title>Novel Leptospira species isolated from soil and water in Japan.</title>
        <authorList>
            <person name="Nakao R."/>
            <person name="Masuzawa T."/>
        </authorList>
    </citation>
    <scope>NUCLEOTIDE SEQUENCE [LARGE SCALE GENOMIC DNA]</scope>
    <source>
        <strain evidence="16 17">E8</strain>
    </source>
</reference>
<dbReference type="Pfam" id="PF02518">
    <property type="entry name" value="HATPase_c"/>
    <property type="match status" value="1"/>
</dbReference>
<keyword evidence="17" id="KW-1185">Reference proteome</keyword>
<dbReference type="InterPro" id="IPR005467">
    <property type="entry name" value="His_kinase_dom"/>
</dbReference>
<dbReference type="EMBL" id="BFAY01000010">
    <property type="protein sequence ID" value="GBF38731.1"/>
    <property type="molecule type" value="Genomic_DNA"/>
</dbReference>
<dbReference type="AlphaFoldDB" id="A0A2P2D2M6"/>
<comment type="function">
    <text evidence="11">Involved in the transmission of sensory signals from the chemoreceptors to the flagellar motors. CheA is autophosphorylated; it can transfer its phosphate group to either CheB or CheY.</text>
</comment>
<dbReference type="PROSITE" id="PS50851">
    <property type="entry name" value="CHEW"/>
    <property type="match status" value="1"/>
</dbReference>
<organism evidence="16 17">
    <name type="scientific">Leptospira johnsonii</name>
    <dbReference type="NCBI Taxonomy" id="1917820"/>
    <lineage>
        <taxon>Bacteria</taxon>
        <taxon>Pseudomonadati</taxon>
        <taxon>Spirochaetota</taxon>
        <taxon>Spirochaetia</taxon>
        <taxon>Leptospirales</taxon>
        <taxon>Leptospiraceae</taxon>
        <taxon>Leptospira</taxon>
    </lineage>
</organism>
<evidence type="ECO:0000259" key="13">
    <source>
        <dbReference type="PROSITE" id="PS50109"/>
    </source>
</evidence>
<feature type="domain" description="Histidine kinase" evidence="13">
    <location>
        <begin position="319"/>
        <end position="521"/>
    </location>
</feature>
<evidence type="ECO:0000259" key="15">
    <source>
        <dbReference type="PROSITE" id="PS50894"/>
    </source>
</evidence>
<evidence type="ECO:0000256" key="6">
    <source>
        <dbReference type="ARBA" id="ARBA00022679"/>
    </source>
</evidence>
<dbReference type="SUPFAM" id="SSF50341">
    <property type="entry name" value="CheW-like"/>
    <property type="match status" value="1"/>
</dbReference>
<dbReference type="GO" id="GO:0000155">
    <property type="term" value="F:phosphorelay sensor kinase activity"/>
    <property type="evidence" value="ECO:0007669"/>
    <property type="project" value="InterPro"/>
</dbReference>
<keyword evidence="6" id="KW-0808">Transferase</keyword>
<dbReference type="SMART" id="SM00073">
    <property type="entry name" value="HPT"/>
    <property type="match status" value="1"/>
</dbReference>
<dbReference type="InterPro" id="IPR003594">
    <property type="entry name" value="HATPase_dom"/>
</dbReference>
<dbReference type="InterPro" id="IPR036641">
    <property type="entry name" value="HPT_dom_sf"/>
</dbReference>
<dbReference type="InterPro" id="IPR004105">
    <property type="entry name" value="CheA-like_dim"/>
</dbReference>
<feature type="domain" description="CheW-like" evidence="14">
    <location>
        <begin position="523"/>
        <end position="654"/>
    </location>
</feature>
<dbReference type="InterPro" id="IPR036890">
    <property type="entry name" value="HATPase_C_sf"/>
</dbReference>
<dbReference type="SUPFAM" id="SSF55874">
    <property type="entry name" value="ATPase domain of HSP90 chaperone/DNA topoisomerase II/histidine kinase"/>
    <property type="match status" value="1"/>
</dbReference>
<keyword evidence="9" id="KW-0067">ATP-binding</keyword>
<proteinExistence type="predicted"/>
<comment type="caution">
    <text evidence="16">The sequence shown here is derived from an EMBL/GenBank/DDBJ whole genome shotgun (WGS) entry which is preliminary data.</text>
</comment>
<keyword evidence="4" id="KW-0145">Chemotaxis</keyword>
<evidence type="ECO:0000256" key="10">
    <source>
        <dbReference type="ARBA" id="ARBA00023012"/>
    </source>
</evidence>
<evidence type="ECO:0000256" key="7">
    <source>
        <dbReference type="ARBA" id="ARBA00022741"/>
    </source>
</evidence>
<keyword evidence="8" id="KW-0418">Kinase</keyword>
<keyword evidence="7" id="KW-0547">Nucleotide-binding</keyword>
<dbReference type="InterPro" id="IPR008207">
    <property type="entry name" value="Sig_transdc_His_kin_Hpt_dom"/>
</dbReference>
<dbReference type="InterPro" id="IPR036061">
    <property type="entry name" value="CheW-like_dom_sf"/>
</dbReference>
<dbReference type="Gene3D" id="3.30.565.10">
    <property type="entry name" value="Histidine kinase-like ATPase, C-terminal domain"/>
    <property type="match status" value="1"/>
</dbReference>
<evidence type="ECO:0000256" key="3">
    <source>
        <dbReference type="ARBA" id="ARBA00021495"/>
    </source>
</evidence>